<reference evidence="3" key="3">
    <citation type="submission" date="2015-04" db="UniProtKB">
        <authorList>
            <consortium name="EnsemblPlants"/>
        </authorList>
    </citation>
    <scope>IDENTIFICATION</scope>
    <source>
        <strain evidence="3">cv. Jemalong A17</strain>
    </source>
</reference>
<organism evidence="2 4">
    <name type="scientific">Medicago truncatula</name>
    <name type="common">Barrel medic</name>
    <name type="synonym">Medicago tribuloides</name>
    <dbReference type="NCBI Taxonomy" id="3880"/>
    <lineage>
        <taxon>Eukaryota</taxon>
        <taxon>Viridiplantae</taxon>
        <taxon>Streptophyta</taxon>
        <taxon>Embryophyta</taxon>
        <taxon>Tracheophyta</taxon>
        <taxon>Spermatophyta</taxon>
        <taxon>Magnoliopsida</taxon>
        <taxon>eudicotyledons</taxon>
        <taxon>Gunneridae</taxon>
        <taxon>Pentapetalae</taxon>
        <taxon>rosids</taxon>
        <taxon>fabids</taxon>
        <taxon>Fabales</taxon>
        <taxon>Fabaceae</taxon>
        <taxon>Papilionoideae</taxon>
        <taxon>50 kb inversion clade</taxon>
        <taxon>NPAAA clade</taxon>
        <taxon>Hologalegina</taxon>
        <taxon>IRL clade</taxon>
        <taxon>Trifolieae</taxon>
        <taxon>Medicago</taxon>
    </lineage>
</organism>
<evidence type="ECO:0000313" key="2">
    <source>
        <dbReference type="EMBL" id="AET03345.1"/>
    </source>
</evidence>
<sequence>MTRIMKVKSLKLYLSTFKITIENLLAHEDLNDNERIIFNLSRTPIDAETVYNVLKNFVWLYITLVQRGAKEAYRRGRKFRIFQVIEDSTNWKNDTYSKVKGPERIGHVSCLDTLHLNTLNATNSLQVIIIFPVISLIAISLTINYFWSIQRFIDGEEEDEDDLILVGHERKKEYA</sequence>
<keyword evidence="1 2" id="KW-0812">Transmembrane</keyword>
<keyword evidence="1" id="KW-1133">Transmembrane helix</keyword>
<evidence type="ECO:0000256" key="1">
    <source>
        <dbReference type="SAM" id="Phobius"/>
    </source>
</evidence>
<dbReference type="HOGENOM" id="CLU_1534815_0_0_1"/>
<dbReference type="EMBL" id="CM001224">
    <property type="protein sequence ID" value="AET03345.1"/>
    <property type="molecule type" value="Genomic_DNA"/>
</dbReference>
<reference evidence="2 4" key="2">
    <citation type="journal article" date="2014" name="BMC Genomics">
        <title>An improved genome release (version Mt4.0) for the model legume Medicago truncatula.</title>
        <authorList>
            <person name="Tang H."/>
            <person name="Krishnakumar V."/>
            <person name="Bidwell S."/>
            <person name="Rosen B."/>
            <person name="Chan A."/>
            <person name="Zhou S."/>
            <person name="Gentzbittel L."/>
            <person name="Childs K.L."/>
            <person name="Yandell M."/>
            <person name="Gundlach H."/>
            <person name="Mayer K.F."/>
            <person name="Schwartz D.C."/>
            <person name="Town C.D."/>
        </authorList>
    </citation>
    <scope>GENOME REANNOTATION</scope>
    <source>
        <strain evidence="3 4">cv. Jemalong A17</strain>
    </source>
</reference>
<dbReference type="PaxDb" id="3880-AET03345"/>
<keyword evidence="4" id="KW-1185">Reference proteome</keyword>
<feature type="transmembrane region" description="Helical" evidence="1">
    <location>
        <begin position="127"/>
        <end position="147"/>
    </location>
</feature>
<protein>
    <submittedName>
        <fullName evidence="2">Transmembrane protein, putative</fullName>
    </submittedName>
</protein>
<gene>
    <name evidence="2" type="ordered locus">MTR_8g068010</name>
</gene>
<reference evidence="2 4" key="1">
    <citation type="journal article" date="2011" name="Nature">
        <title>The Medicago genome provides insight into the evolution of rhizobial symbioses.</title>
        <authorList>
            <person name="Young N.D."/>
            <person name="Debelle F."/>
            <person name="Oldroyd G.E."/>
            <person name="Geurts R."/>
            <person name="Cannon S.B."/>
            <person name="Udvardi M.K."/>
            <person name="Benedito V.A."/>
            <person name="Mayer K.F."/>
            <person name="Gouzy J."/>
            <person name="Schoof H."/>
            <person name="Van de Peer Y."/>
            <person name="Proost S."/>
            <person name="Cook D.R."/>
            <person name="Meyers B.C."/>
            <person name="Spannagl M."/>
            <person name="Cheung F."/>
            <person name="De Mita S."/>
            <person name="Krishnakumar V."/>
            <person name="Gundlach H."/>
            <person name="Zhou S."/>
            <person name="Mudge J."/>
            <person name="Bharti A.K."/>
            <person name="Murray J.D."/>
            <person name="Naoumkina M.A."/>
            <person name="Rosen B."/>
            <person name="Silverstein K.A."/>
            <person name="Tang H."/>
            <person name="Rombauts S."/>
            <person name="Zhao P.X."/>
            <person name="Zhou P."/>
            <person name="Barbe V."/>
            <person name="Bardou P."/>
            <person name="Bechner M."/>
            <person name="Bellec A."/>
            <person name="Berger A."/>
            <person name="Berges H."/>
            <person name="Bidwell S."/>
            <person name="Bisseling T."/>
            <person name="Choisne N."/>
            <person name="Couloux A."/>
            <person name="Denny R."/>
            <person name="Deshpande S."/>
            <person name="Dai X."/>
            <person name="Doyle J.J."/>
            <person name="Dudez A.M."/>
            <person name="Farmer A.D."/>
            <person name="Fouteau S."/>
            <person name="Franken C."/>
            <person name="Gibelin C."/>
            <person name="Gish J."/>
            <person name="Goldstein S."/>
            <person name="Gonzalez A.J."/>
            <person name="Green P.J."/>
            <person name="Hallab A."/>
            <person name="Hartog M."/>
            <person name="Hua A."/>
            <person name="Humphray S.J."/>
            <person name="Jeong D.H."/>
            <person name="Jing Y."/>
            <person name="Jocker A."/>
            <person name="Kenton S.M."/>
            <person name="Kim D.J."/>
            <person name="Klee K."/>
            <person name="Lai H."/>
            <person name="Lang C."/>
            <person name="Lin S."/>
            <person name="Macmil S.L."/>
            <person name="Magdelenat G."/>
            <person name="Matthews L."/>
            <person name="McCorrison J."/>
            <person name="Monaghan E.L."/>
            <person name="Mun J.H."/>
            <person name="Najar F.Z."/>
            <person name="Nicholson C."/>
            <person name="Noirot C."/>
            <person name="O'Bleness M."/>
            <person name="Paule C.R."/>
            <person name="Poulain J."/>
            <person name="Prion F."/>
            <person name="Qin B."/>
            <person name="Qu C."/>
            <person name="Retzel E.F."/>
            <person name="Riddle C."/>
            <person name="Sallet E."/>
            <person name="Samain S."/>
            <person name="Samson N."/>
            <person name="Sanders I."/>
            <person name="Saurat O."/>
            <person name="Scarpelli C."/>
            <person name="Schiex T."/>
            <person name="Segurens B."/>
            <person name="Severin A.J."/>
            <person name="Sherrier D.J."/>
            <person name="Shi R."/>
            <person name="Sims S."/>
            <person name="Singer S.R."/>
            <person name="Sinharoy S."/>
            <person name="Sterck L."/>
            <person name="Viollet A."/>
            <person name="Wang B.B."/>
            <person name="Wang K."/>
            <person name="Wang M."/>
            <person name="Wang X."/>
            <person name="Warfsmann J."/>
            <person name="Weissenbach J."/>
            <person name="White D.D."/>
            <person name="White J.D."/>
            <person name="Wiley G.B."/>
            <person name="Wincker P."/>
            <person name="Xing Y."/>
            <person name="Yang L."/>
            <person name="Yao Z."/>
            <person name="Ying F."/>
            <person name="Zhai J."/>
            <person name="Zhou L."/>
            <person name="Zuber A."/>
            <person name="Denarie J."/>
            <person name="Dixon R.A."/>
            <person name="May G.D."/>
            <person name="Schwartz D.C."/>
            <person name="Rogers J."/>
            <person name="Quetier F."/>
            <person name="Town C.D."/>
            <person name="Roe B.A."/>
        </authorList>
    </citation>
    <scope>NUCLEOTIDE SEQUENCE [LARGE SCALE GENOMIC DNA]</scope>
    <source>
        <strain evidence="2">A17</strain>
        <strain evidence="3 4">cv. Jemalong A17</strain>
    </source>
</reference>
<dbReference type="Proteomes" id="UP000002051">
    <property type="component" value="Chromosome 8"/>
</dbReference>
<evidence type="ECO:0000313" key="4">
    <source>
        <dbReference type="Proteomes" id="UP000002051"/>
    </source>
</evidence>
<evidence type="ECO:0000313" key="3">
    <source>
        <dbReference type="EnsemblPlants" id="AET03345"/>
    </source>
</evidence>
<dbReference type="EnsemblPlants" id="AET03345">
    <property type="protein sequence ID" value="AET03345"/>
    <property type="gene ID" value="MTR_8g068010"/>
</dbReference>
<name>G7LIH9_MEDTR</name>
<proteinExistence type="predicted"/>
<accession>G7LIH9</accession>
<keyword evidence="1" id="KW-0472">Membrane</keyword>
<dbReference type="AlphaFoldDB" id="G7LIH9"/>